<dbReference type="AlphaFoldDB" id="A0A0V1Q5F6"/>
<evidence type="ECO:0000256" key="2">
    <source>
        <dbReference type="ARBA" id="ARBA00022448"/>
    </source>
</evidence>
<feature type="binding site" evidence="8">
    <location>
        <position position="48"/>
    </location>
    <ligand>
        <name>a 1,2-diacyl-sn-glycero-3-phospho-(1D-myo-inositol-3,4,5-trisphosphate)</name>
        <dbReference type="ChEBI" id="CHEBI:57836"/>
    </ligand>
</feature>
<dbReference type="GO" id="GO:0035615">
    <property type="term" value="F:clathrin adaptor activity"/>
    <property type="evidence" value="ECO:0007669"/>
    <property type="project" value="InterPro"/>
</dbReference>
<dbReference type="SUPFAM" id="SSF49348">
    <property type="entry name" value="Clathrin adaptor appendage domain"/>
    <property type="match status" value="1"/>
</dbReference>
<dbReference type="InterPro" id="IPR017104">
    <property type="entry name" value="AP2_complex_asu"/>
</dbReference>
<gene>
    <name evidence="11" type="ORF">AC631_00557</name>
</gene>
<evidence type="ECO:0000313" key="11">
    <source>
        <dbReference type="EMBL" id="KSA03745.1"/>
    </source>
</evidence>
<keyword evidence="5 7" id="KW-0472">Membrane</keyword>
<organism evidence="11 12">
    <name type="scientific">Debaryomyces fabryi</name>
    <dbReference type="NCBI Taxonomy" id="58627"/>
    <lineage>
        <taxon>Eukaryota</taxon>
        <taxon>Fungi</taxon>
        <taxon>Dikarya</taxon>
        <taxon>Ascomycota</taxon>
        <taxon>Saccharomycotina</taxon>
        <taxon>Pichiomycetes</taxon>
        <taxon>Debaryomycetaceae</taxon>
        <taxon>Debaryomyces</taxon>
    </lineage>
</organism>
<feature type="domain" description="Clathrin adaptor alpha/beta/gamma-adaptin appendage Ig-like subdomain" evidence="10">
    <location>
        <begin position="798"/>
        <end position="918"/>
    </location>
</feature>
<dbReference type="InterPro" id="IPR016024">
    <property type="entry name" value="ARM-type_fold"/>
</dbReference>
<comment type="caution">
    <text evidence="11">The sequence shown here is derived from an EMBL/GenBank/DDBJ whole genome shotgun (WGS) entry which is preliminary data.</text>
</comment>
<evidence type="ECO:0000313" key="12">
    <source>
        <dbReference type="Proteomes" id="UP000054251"/>
    </source>
</evidence>
<protein>
    <recommendedName>
        <fullName evidence="7">AP-2 complex subunit alpha</fullName>
    </recommendedName>
</protein>
<keyword evidence="12" id="KW-1185">Reference proteome</keyword>
<comment type="function">
    <text evidence="7">Adaptins are components of the adaptor complexes which link clathrin to receptors in coated vesicles. Clathrin-associated protein complexes are believed to interact with the cytoplasmic tails of membrane proteins, leading to their selection and concentration.</text>
</comment>
<dbReference type="Proteomes" id="UP000054251">
    <property type="component" value="Unassembled WGS sequence"/>
</dbReference>
<evidence type="ECO:0000256" key="1">
    <source>
        <dbReference type="ARBA" id="ARBA00004277"/>
    </source>
</evidence>
<evidence type="ECO:0000256" key="4">
    <source>
        <dbReference type="ARBA" id="ARBA00022927"/>
    </source>
</evidence>
<reference evidence="11 12" key="1">
    <citation type="submission" date="2015-11" db="EMBL/GenBank/DDBJ databases">
        <title>The genome of Debaryomyces fabryi.</title>
        <authorList>
            <person name="Tafer H."/>
            <person name="Lopandic K."/>
        </authorList>
    </citation>
    <scope>NUCLEOTIDE SEQUENCE [LARGE SCALE GENOMIC DNA]</scope>
    <source>
        <strain evidence="11 12">CBS 789</strain>
    </source>
</reference>
<evidence type="ECO:0000256" key="9">
    <source>
        <dbReference type="SAM" id="MobiDB-lite"/>
    </source>
</evidence>
<dbReference type="GO" id="GO:0072583">
    <property type="term" value="P:clathrin-dependent endocytosis"/>
    <property type="evidence" value="ECO:0007669"/>
    <property type="project" value="InterPro"/>
</dbReference>
<comment type="similarity">
    <text evidence="7">Belongs to the adaptor complexes large subunit family.</text>
</comment>
<dbReference type="PIRSF" id="PIRSF037091">
    <property type="entry name" value="AP2_complex_alpha"/>
    <property type="match status" value="1"/>
</dbReference>
<proteinExistence type="inferred from homology"/>
<dbReference type="InterPro" id="IPR003164">
    <property type="entry name" value="Clathrin_a-adaptin_app_sub_C"/>
</dbReference>
<feature type="binding site" evidence="8">
    <location>
        <position position="38"/>
    </location>
    <ligand>
        <name>a 1,2-diacyl-sn-glycero-3-phospho-(1D-myo-inositol-3,4,5-trisphosphate)</name>
        <dbReference type="ChEBI" id="CHEBI:57836"/>
    </ligand>
</feature>
<dbReference type="RefSeq" id="XP_015469847.1">
    <property type="nucleotide sequence ID" value="XM_015609387.1"/>
</dbReference>
<keyword evidence="6 7" id="KW-0168">Coated pit</keyword>
<dbReference type="PANTHER" id="PTHR22780">
    <property type="entry name" value="ADAPTIN, ALPHA/GAMMA/EPSILON"/>
    <property type="match status" value="1"/>
</dbReference>
<dbReference type="Gene3D" id="2.60.40.1230">
    <property type="match status" value="1"/>
</dbReference>
<dbReference type="SMART" id="SM00809">
    <property type="entry name" value="Alpha_adaptinC2"/>
    <property type="match status" value="1"/>
</dbReference>
<keyword evidence="3 7" id="KW-0254">Endocytosis</keyword>
<keyword evidence="2 7" id="KW-0813">Transport</keyword>
<evidence type="ECO:0000256" key="3">
    <source>
        <dbReference type="ARBA" id="ARBA00022583"/>
    </source>
</evidence>
<dbReference type="InterPro" id="IPR013041">
    <property type="entry name" value="Clathrin_app_Ig-like_sf"/>
</dbReference>
<dbReference type="EMBL" id="LMYN01000006">
    <property type="protein sequence ID" value="KSA03745.1"/>
    <property type="molecule type" value="Genomic_DNA"/>
</dbReference>
<dbReference type="GO" id="GO:0006886">
    <property type="term" value="P:intracellular protein transport"/>
    <property type="evidence" value="ECO:0007669"/>
    <property type="project" value="UniProtKB-UniRule"/>
</dbReference>
<accession>A0A0V1Q5F6</accession>
<dbReference type="InterPro" id="IPR050840">
    <property type="entry name" value="Adaptor_Complx_Large_Subunit"/>
</dbReference>
<dbReference type="GeneID" id="26837566"/>
<comment type="subcellular location">
    <subcellularLocation>
        <location evidence="1">Membrane</location>
        <location evidence="1">Coated pit</location>
        <topology evidence="1">Peripheral membrane protein</topology>
        <orientation evidence="1">Cytoplasmic side</orientation>
    </subcellularLocation>
</comment>
<dbReference type="Gene3D" id="1.25.10.10">
    <property type="entry name" value="Leucine-rich Repeat Variant"/>
    <property type="match status" value="1"/>
</dbReference>
<dbReference type="InterPro" id="IPR002553">
    <property type="entry name" value="Clathrin/coatomer_adapt-like_N"/>
</dbReference>
<dbReference type="InterPro" id="IPR008152">
    <property type="entry name" value="Clathrin_a/b/g-adaptin_app_Ig"/>
</dbReference>
<feature type="binding site" evidence="8">
    <location>
        <begin position="52"/>
        <end position="56"/>
    </location>
    <ligand>
        <name>a 1,2-diacyl-sn-glycero-3-phospho-(1D-myo-inositol-3,4,5-trisphosphate)</name>
        <dbReference type="ChEBI" id="CHEBI:57836"/>
    </ligand>
</feature>
<evidence type="ECO:0000259" key="10">
    <source>
        <dbReference type="SMART" id="SM00809"/>
    </source>
</evidence>
<feature type="region of interest" description="Disordered" evidence="9">
    <location>
        <begin position="750"/>
        <end position="783"/>
    </location>
</feature>
<evidence type="ECO:0000256" key="8">
    <source>
        <dbReference type="PIRSR" id="PIRSR037091-1"/>
    </source>
</evidence>
<dbReference type="InterPro" id="IPR011989">
    <property type="entry name" value="ARM-like"/>
</dbReference>
<dbReference type="GO" id="GO:0030122">
    <property type="term" value="C:AP-2 adaptor complex"/>
    <property type="evidence" value="ECO:0007669"/>
    <property type="project" value="InterPro"/>
</dbReference>
<sequence>MQTQMKGLSQFFLDLRNTKDLEEENKRINLEMNNIQNKFRSPQSLNGYQRKKYICKLMYIYMLGFADAKELGLGEALRLAESTHFSEKQVGYLGVSVLVNREASQLVREYMNDLLEIMHEPLVRDLQSNNEDANCIAIQFIGSKFNVFHDGDFLSDPVVNESDEMAKEWLELIDIVYSLSCSPIQSLLIKKKAALGLLSLLKLYPQVILSNNNWIPRLLTLIDDKDLGVVTSCIPLVKFLITIRPQFVKSVVPTISQRLYGLVIRNTCPDTYFYYNSPAPWLIIKLLQVVEHFFLLTTEDHNSYQIPVLQVTDLDSETLNNLRQVVSRSIHNASKPIKGLPDRNSQSAILFQAVSLAVFLDASPDAIAGAINASILLLDSNETNTRYLALDALIKLSARASPDNNNHSISQRFDHHLLKLFDLLTDKDISVRRKSLDLLYTVCNPQTYETVINKLLHYFPYSDFSLRSEIAIKIAVLAERFATDSTWYVTTMLKLLSIGGGNSQGTSYISNEVWERIVQIIVNNESLQLKSCKLIIELLEDPLVANGHTKSQPVINTVLENLIKVAAFILGEFGQVAGEDEETDHEPNGSPEKYSPSIQYQLLYEAYFRVSLVVRAMLLTTFFKFFVKFSKEDFVADIVDLFEAETQSIDIEVQTRAYEYLKLATNADNRNLALAAVRPLPIFERKTSALMSRIGSVQKIASNRNRSTSFVNALKINNVNNGTVASNRLSLANSSSEHLASKQLYNHYPSTSSVALPSTREEDDDLSKEESKEEINPFGDDDKNTPAVLSPNWYGGYHRMCHYDAGIFYENQFVKIIYRIIKDRHQLALQFTIINNCAKTTGVDITNLRVLNIESLTKSEDPNYVVNLKQLPKLTVSDKTTMEIDIKIRNVVENNESPILSLTFMCGGSFNQLNLKFPVILLKTVSSTAMTDLDDFKKRWLQIGELLGVEQGESTTRIFTSHRYNSSNVVRLLSRLGFAVVYNTSDNSDQGILVMGAGILHTQKSKYGVLTTIKSIDAIGREFEVVVRCTGGGIPEIITSSMKEIMEGKF</sequence>
<evidence type="ECO:0000256" key="5">
    <source>
        <dbReference type="ARBA" id="ARBA00023136"/>
    </source>
</evidence>
<name>A0A0V1Q5F6_9ASCO</name>
<evidence type="ECO:0000256" key="7">
    <source>
        <dbReference type="PIRNR" id="PIRNR037091"/>
    </source>
</evidence>
<dbReference type="OrthoDB" id="28053at2759"/>
<dbReference type="Pfam" id="PF01602">
    <property type="entry name" value="Adaptin_N"/>
    <property type="match status" value="2"/>
</dbReference>
<feature type="compositionally biased region" description="Basic and acidic residues" evidence="9">
    <location>
        <begin position="768"/>
        <end position="783"/>
    </location>
</feature>
<dbReference type="Pfam" id="PF02296">
    <property type="entry name" value="Alpha_adaptin_C"/>
    <property type="match status" value="1"/>
</dbReference>
<dbReference type="SUPFAM" id="SSF55711">
    <property type="entry name" value="Subdomain of clathrin and coatomer appendage domain"/>
    <property type="match status" value="1"/>
</dbReference>
<dbReference type="InterPro" id="IPR009028">
    <property type="entry name" value="Coatomer/calthrin_app_sub_C"/>
</dbReference>
<dbReference type="Gene3D" id="3.30.310.10">
    <property type="entry name" value="TATA-Binding Protein"/>
    <property type="match status" value="1"/>
</dbReference>
<dbReference type="InterPro" id="IPR012295">
    <property type="entry name" value="TBP_dom_sf"/>
</dbReference>
<evidence type="ECO:0000256" key="6">
    <source>
        <dbReference type="ARBA" id="ARBA00023176"/>
    </source>
</evidence>
<dbReference type="SUPFAM" id="SSF48371">
    <property type="entry name" value="ARM repeat"/>
    <property type="match status" value="1"/>
</dbReference>
<keyword evidence="4 7" id="KW-0653">Protein transport</keyword>